<dbReference type="AlphaFoldDB" id="A0A8T1W734"/>
<dbReference type="PANTHER" id="PTHR33657">
    <property type="entry name" value="DOMAIN PROTEIN, PUTATIVE (AFU_ORTHOLOGUE AFUA_5G00600)-RELATED"/>
    <property type="match status" value="1"/>
</dbReference>
<gene>
    <name evidence="5" type="ORF">PHYBOEH_007573</name>
</gene>
<evidence type="ECO:0000313" key="5">
    <source>
        <dbReference type="EMBL" id="KAG7389096.1"/>
    </source>
</evidence>
<dbReference type="Proteomes" id="UP000693981">
    <property type="component" value="Unassembled WGS sequence"/>
</dbReference>
<evidence type="ECO:0000313" key="6">
    <source>
        <dbReference type="Proteomes" id="UP000693981"/>
    </source>
</evidence>
<comment type="similarity">
    <text evidence="2">Belongs to the Necrosis inducing protein (NPP1) family.</text>
</comment>
<evidence type="ECO:0000256" key="3">
    <source>
        <dbReference type="ARBA" id="ARBA00022525"/>
    </source>
</evidence>
<evidence type="ECO:0000256" key="1">
    <source>
        <dbReference type="ARBA" id="ARBA00004613"/>
    </source>
</evidence>
<evidence type="ECO:0008006" key="7">
    <source>
        <dbReference type="Google" id="ProtNLM"/>
    </source>
</evidence>
<proteinExistence type="inferred from homology"/>
<dbReference type="OrthoDB" id="89086at2759"/>
<dbReference type="Pfam" id="PF05630">
    <property type="entry name" value="NPP1"/>
    <property type="match status" value="1"/>
</dbReference>
<accession>A0A8T1W734</accession>
<protein>
    <recommendedName>
        <fullName evidence="7">Necrosis inducing protein NPP1</fullName>
    </recommendedName>
</protein>
<dbReference type="PANTHER" id="PTHR33657:SF8">
    <property type="entry name" value="DOMAIN PROTEIN, PUTATIVE (AFU_ORTHOLOGUE AFUA_5G00600)-RELATED"/>
    <property type="match status" value="1"/>
</dbReference>
<evidence type="ECO:0000256" key="4">
    <source>
        <dbReference type="ARBA" id="ARBA00023026"/>
    </source>
</evidence>
<sequence>MGSQVYGRSAWHRDYWAIMYAWYYPKGFFSSFAKRRHDWSCAIVWIDNPAFENPAIKGISTCDGDSNFMKIAPATMTTLKFEHTFQAALGGGTAYTYPTNVEGDYQDLIMWSQLTDEAREGLNTWDFGKAKVPFNDDNFEKNLEEAFPF</sequence>
<reference evidence="5" key="1">
    <citation type="submission" date="2021-02" db="EMBL/GenBank/DDBJ databases">
        <authorList>
            <person name="Palmer J.M."/>
        </authorList>
    </citation>
    <scope>NUCLEOTIDE SEQUENCE</scope>
    <source>
        <strain evidence="5">SCRP23</strain>
    </source>
</reference>
<organism evidence="5 6">
    <name type="scientific">Phytophthora boehmeriae</name>
    <dbReference type="NCBI Taxonomy" id="109152"/>
    <lineage>
        <taxon>Eukaryota</taxon>
        <taxon>Sar</taxon>
        <taxon>Stramenopiles</taxon>
        <taxon>Oomycota</taxon>
        <taxon>Peronosporomycetes</taxon>
        <taxon>Peronosporales</taxon>
        <taxon>Peronosporaceae</taxon>
        <taxon>Phytophthora</taxon>
    </lineage>
</organism>
<keyword evidence="6" id="KW-1185">Reference proteome</keyword>
<dbReference type="EMBL" id="JAGDFL010000419">
    <property type="protein sequence ID" value="KAG7389096.1"/>
    <property type="molecule type" value="Genomic_DNA"/>
</dbReference>
<keyword evidence="4" id="KW-0843">Virulence</keyword>
<evidence type="ECO:0000256" key="2">
    <source>
        <dbReference type="ARBA" id="ARBA00009520"/>
    </source>
</evidence>
<dbReference type="InterPro" id="IPR008701">
    <property type="entry name" value="NPP1"/>
</dbReference>
<comment type="subcellular location">
    <subcellularLocation>
        <location evidence="1">Secreted</location>
    </subcellularLocation>
</comment>
<dbReference type="GO" id="GO:0005576">
    <property type="term" value="C:extracellular region"/>
    <property type="evidence" value="ECO:0007669"/>
    <property type="project" value="UniProtKB-SubCell"/>
</dbReference>
<name>A0A8T1W734_9STRA</name>
<keyword evidence="3" id="KW-0964">Secreted</keyword>
<comment type="caution">
    <text evidence="5">The sequence shown here is derived from an EMBL/GenBank/DDBJ whole genome shotgun (WGS) entry which is preliminary data.</text>
</comment>